<name>A0A6J7E0U1_9ZZZZ</name>
<proteinExistence type="inferred from homology"/>
<gene>
    <name evidence="9" type="ORF">UFOPK3376_01166</name>
</gene>
<organism evidence="9">
    <name type="scientific">freshwater metagenome</name>
    <dbReference type="NCBI Taxonomy" id="449393"/>
    <lineage>
        <taxon>unclassified sequences</taxon>
        <taxon>metagenomes</taxon>
        <taxon>ecological metagenomes</taxon>
    </lineage>
</organism>
<dbReference type="GO" id="GO:0015297">
    <property type="term" value="F:antiporter activity"/>
    <property type="evidence" value="ECO:0007669"/>
    <property type="project" value="InterPro"/>
</dbReference>
<feature type="transmembrane region" description="Helical" evidence="8">
    <location>
        <begin position="346"/>
        <end position="370"/>
    </location>
</feature>
<keyword evidence="4" id="KW-1003">Cell membrane</keyword>
<feature type="transmembrane region" description="Helical" evidence="8">
    <location>
        <begin position="100"/>
        <end position="119"/>
    </location>
</feature>
<evidence type="ECO:0000256" key="7">
    <source>
        <dbReference type="ARBA" id="ARBA00023136"/>
    </source>
</evidence>
<dbReference type="Pfam" id="PF01554">
    <property type="entry name" value="MatE"/>
    <property type="match status" value="2"/>
</dbReference>
<sequence>MRWSVCDDTRVTLSALDRRIIALALPALGTLAIEPLYILVDTAIVGRLGTAKLAGLAIAGTVLLTITALLGFMQYGVTPEVAHARGSGDGERARVVANDALWLAVLLGVPVAVTVALLARPLARLLGATGGVLDAATTYLSISAIGLPFVFITLVGHGVMRGHNDLRKPLLIVLAANVANVVIEIVVVYGFKMGIAGSAWSTVVVQVLAAGAFATILGPHLARVRPAWQRIKPFLVIGGHLGLRSAAMLVVWITVTRVAAHVDTPTLAAHQVLFQLFSFLALILDALAIPAQSLVAGAMGGLDAGSAMAVGWSSAKLSLYVGGGLCVLVGATSPFVPHIFTGDGAVISRVTAGLLFLAVIQIPGAVAFALDGALIGGQDGKFLGRAAVFNLVAYAPFLIATLVHPALGIGGLWGGQLAWMTLRAVVNARRFKSKRWMPAVALTG</sequence>
<dbReference type="InterPro" id="IPR044644">
    <property type="entry name" value="DinF-like"/>
</dbReference>
<evidence type="ECO:0000256" key="6">
    <source>
        <dbReference type="ARBA" id="ARBA00022989"/>
    </source>
</evidence>
<dbReference type="PANTHER" id="PTHR42893:SF46">
    <property type="entry name" value="PROTEIN DETOXIFICATION 44, CHLOROPLASTIC"/>
    <property type="match status" value="1"/>
</dbReference>
<evidence type="ECO:0000256" key="8">
    <source>
        <dbReference type="SAM" id="Phobius"/>
    </source>
</evidence>
<dbReference type="PANTHER" id="PTHR42893">
    <property type="entry name" value="PROTEIN DETOXIFICATION 44, CHLOROPLASTIC-RELATED"/>
    <property type="match status" value="1"/>
</dbReference>
<feature type="transmembrane region" description="Helical" evidence="8">
    <location>
        <begin position="171"/>
        <end position="191"/>
    </location>
</feature>
<comment type="similarity">
    <text evidence="2">Belongs to the multi antimicrobial extrusion (MATE) (TC 2.A.66.1) family.</text>
</comment>
<evidence type="ECO:0000256" key="4">
    <source>
        <dbReference type="ARBA" id="ARBA00022475"/>
    </source>
</evidence>
<dbReference type="GO" id="GO:0042910">
    <property type="term" value="F:xenobiotic transmembrane transporter activity"/>
    <property type="evidence" value="ECO:0007669"/>
    <property type="project" value="InterPro"/>
</dbReference>
<dbReference type="NCBIfam" id="TIGR00797">
    <property type="entry name" value="matE"/>
    <property type="match status" value="1"/>
</dbReference>
<evidence type="ECO:0000256" key="1">
    <source>
        <dbReference type="ARBA" id="ARBA00004651"/>
    </source>
</evidence>
<dbReference type="PIRSF" id="PIRSF006603">
    <property type="entry name" value="DinF"/>
    <property type="match status" value="1"/>
</dbReference>
<protein>
    <submittedName>
        <fullName evidence="9">Unannotated protein</fullName>
    </submittedName>
</protein>
<dbReference type="InterPro" id="IPR002528">
    <property type="entry name" value="MATE_fam"/>
</dbReference>
<feature type="transmembrane region" description="Helical" evidence="8">
    <location>
        <begin position="406"/>
        <end position="426"/>
    </location>
</feature>
<dbReference type="GO" id="GO:0005886">
    <property type="term" value="C:plasma membrane"/>
    <property type="evidence" value="ECO:0007669"/>
    <property type="project" value="UniProtKB-SubCell"/>
</dbReference>
<keyword evidence="6 8" id="KW-1133">Transmembrane helix</keyword>
<feature type="transmembrane region" description="Helical" evidence="8">
    <location>
        <begin position="234"/>
        <end position="253"/>
    </location>
</feature>
<comment type="subcellular location">
    <subcellularLocation>
        <location evidence="1">Cell membrane</location>
        <topology evidence="1">Multi-pass membrane protein</topology>
    </subcellularLocation>
</comment>
<feature type="transmembrane region" description="Helical" evidence="8">
    <location>
        <begin position="273"/>
        <end position="296"/>
    </location>
</feature>
<reference evidence="9" key="1">
    <citation type="submission" date="2020-05" db="EMBL/GenBank/DDBJ databases">
        <authorList>
            <person name="Chiriac C."/>
            <person name="Salcher M."/>
            <person name="Ghai R."/>
            <person name="Kavagutti S V."/>
        </authorList>
    </citation>
    <scope>NUCLEOTIDE SEQUENCE</scope>
</reference>
<feature type="transmembrane region" description="Helical" evidence="8">
    <location>
        <begin position="139"/>
        <end position="159"/>
    </location>
</feature>
<evidence type="ECO:0000256" key="5">
    <source>
        <dbReference type="ARBA" id="ARBA00022692"/>
    </source>
</evidence>
<feature type="transmembrane region" description="Helical" evidence="8">
    <location>
        <begin position="52"/>
        <end position="72"/>
    </location>
</feature>
<keyword evidence="5 8" id="KW-0812">Transmembrane</keyword>
<dbReference type="EMBL" id="CAFBLP010000023">
    <property type="protein sequence ID" value="CAB4876682.1"/>
    <property type="molecule type" value="Genomic_DNA"/>
</dbReference>
<evidence type="ECO:0000256" key="2">
    <source>
        <dbReference type="ARBA" id="ARBA00010199"/>
    </source>
</evidence>
<evidence type="ECO:0000256" key="3">
    <source>
        <dbReference type="ARBA" id="ARBA00022448"/>
    </source>
</evidence>
<feature type="transmembrane region" description="Helical" evidence="8">
    <location>
        <begin position="382"/>
        <end position="400"/>
    </location>
</feature>
<dbReference type="InterPro" id="IPR048279">
    <property type="entry name" value="MdtK-like"/>
</dbReference>
<accession>A0A6J7E0U1</accession>
<evidence type="ECO:0000313" key="9">
    <source>
        <dbReference type="EMBL" id="CAB4876682.1"/>
    </source>
</evidence>
<dbReference type="CDD" id="cd13136">
    <property type="entry name" value="MATE_DinF_like"/>
    <property type="match status" value="1"/>
</dbReference>
<dbReference type="AlphaFoldDB" id="A0A6J7E0U1"/>
<feature type="transmembrane region" description="Helical" evidence="8">
    <location>
        <begin position="20"/>
        <end position="40"/>
    </location>
</feature>
<keyword evidence="3" id="KW-0813">Transport</keyword>
<keyword evidence="7 8" id="KW-0472">Membrane</keyword>
<feature type="transmembrane region" description="Helical" evidence="8">
    <location>
        <begin position="317"/>
        <end position="340"/>
    </location>
</feature>
<feature type="transmembrane region" description="Helical" evidence="8">
    <location>
        <begin position="203"/>
        <end position="222"/>
    </location>
</feature>